<evidence type="ECO:0000313" key="4">
    <source>
        <dbReference type="EMBL" id="RKH01101.1"/>
    </source>
</evidence>
<feature type="domain" description="Type II secretion system protein GspG C-terminal" evidence="3">
    <location>
        <begin position="44"/>
        <end position="124"/>
    </location>
</feature>
<accession>A0A3A8KAA8</accession>
<dbReference type="InterPro" id="IPR045584">
    <property type="entry name" value="Pilin-like"/>
</dbReference>
<name>A0A3A8KAA8_9BACT</name>
<evidence type="ECO:0000259" key="3">
    <source>
        <dbReference type="Pfam" id="PF08334"/>
    </source>
</evidence>
<evidence type="ECO:0000313" key="5">
    <source>
        <dbReference type="Proteomes" id="UP000268313"/>
    </source>
</evidence>
<feature type="compositionally biased region" description="Polar residues" evidence="1">
    <location>
        <begin position="124"/>
        <end position="133"/>
    </location>
</feature>
<dbReference type="OrthoDB" id="9795612at2"/>
<organism evidence="4 5">
    <name type="scientific">Corallococcus carmarthensis</name>
    <dbReference type="NCBI Taxonomy" id="2316728"/>
    <lineage>
        <taxon>Bacteria</taxon>
        <taxon>Pseudomonadati</taxon>
        <taxon>Myxococcota</taxon>
        <taxon>Myxococcia</taxon>
        <taxon>Myxococcales</taxon>
        <taxon>Cystobacterineae</taxon>
        <taxon>Myxococcaceae</taxon>
        <taxon>Corallococcus</taxon>
    </lineage>
</organism>
<keyword evidence="2" id="KW-0472">Membrane</keyword>
<comment type="caution">
    <text evidence="4">The sequence shown here is derived from an EMBL/GenBank/DDBJ whole genome shotgun (WGS) entry which is preliminary data.</text>
</comment>
<feature type="transmembrane region" description="Helical" evidence="2">
    <location>
        <begin position="14"/>
        <end position="36"/>
    </location>
</feature>
<sequence>MTIRMGLRPWLKTYSGLLSFAALVLLGYAVLTLFMLNMEKGERRRRVAQDMRHILMALTLYTERTGHVLPPSEGLSLLEEEHLLARLPVDPWGHDYVYRVEAGTPVILSHGRDGIPDGEGPDADQSSRVLLAE</sequence>
<keyword evidence="2" id="KW-0812">Transmembrane</keyword>
<keyword evidence="2" id="KW-1133">Transmembrane helix</keyword>
<keyword evidence="5" id="KW-1185">Reference proteome</keyword>
<gene>
    <name evidence="4" type="ORF">D7X32_21620</name>
</gene>
<evidence type="ECO:0000256" key="2">
    <source>
        <dbReference type="SAM" id="Phobius"/>
    </source>
</evidence>
<dbReference type="SUPFAM" id="SSF54523">
    <property type="entry name" value="Pili subunits"/>
    <property type="match status" value="1"/>
</dbReference>
<reference evidence="5" key="1">
    <citation type="submission" date="2018-09" db="EMBL/GenBank/DDBJ databases">
        <authorList>
            <person name="Livingstone P.G."/>
            <person name="Whitworth D.E."/>
        </authorList>
    </citation>
    <scope>NUCLEOTIDE SEQUENCE [LARGE SCALE GENOMIC DNA]</scope>
    <source>
        <strain evidence="5">CA043D</strain>
    </source>
</reference>
<proteinExistence type="predicted"/>
<dbReference type="Gene3D" id="3.30.700.10">
    <property type="entry name" value="Glycoprotein, Type 4 Pilin"/>
    <property type="match status" value="1"/>
</dbReference>
<dbReference type="EMBL" id="RAWE01000079">
    <property type="protein sequence ID" value="RKH01101.1"/>
    <property type="molecule type" value="Genomic_DNA"/>
</dbReference>
<dbReference type="RefSeq" id="WP_120604459.1">
    <property type="nucleotide sequence ID" value="NZ_JABFJX010000312.1"/>
</dbReference>
<dbReference type="Pfam" id="PF08334">
    <property type="entry name" value="T2SSG"/>
    <property type="match status" value="1"/>
</dbReference>
<dbReference type="AlphaFoldDB" id="A0A3A8KAA8"/>
<feature type="region of interest" description="Disordered" evidence="1">
    <location>
        <begin position="110"/>
        <end position="133"/>
    </location>
</feature>
<protein>
    <submittedName>
        <fullName evidence="4">Type II secretion system protein GspG</fullName>
    </submittedName>
</protein>
<dbReference type="InterPro" id="IPR013545">
    <property type="entry name" value="T2SS_protein-GspG_C"/>
</dbReference>
<evidence type="ECO:0000256" key="1">
    <source>
        <dbReference type="SAM" id="MobiDB-lite"/>
    </source>
</evidence>
<dbReference type="Proteomes" id="UP000268313">
    <property type="component" value="Unassembled WGS sequence"/>
</dbReference>